<dbReference type="AlphaFoldDB" id="A0A4Y2J9D4"/>
<dbReference type="GO" id="GO:0005737">
    <property type="term" value="C:cytoplasm"/>
    <property type="evidence" value="ECO:0007669"/>
    <property type="project" value="TreeGrafter"/>
</dbReference>
<feature type="domain" description="BLOC-2 complex member HPS3 C-terminal" evidence="2">
    <location>
        <begin position="535"/>
        <end position="1063"/>
    </location>
</feature>
<dbReference type="InterPro" id="IPR017216">
    <property type="entry name" value="HPS3"/>
</dbReference>
<dbReference type="Pfam" id="PF14761">
    <property type="entry name" value="HPS3_N"/>
    <property type="match status" value="2"/>
</dbReference>
<evidence type="ECO:0000259" key="2">
    <source>
        <dbReference type="Pfam" id="PF14763"/>
    </source>
</evidence>
<dbReference type="Pfam" id="PF14763">
    <property type="entry name" value="HPS3_C"/>
    <property type="match status" value="1"/>
</dbReference>
<comment type="caution">
    <text evidence="3">The sequence shown here is derived from an EMBL/GenBank/DDBJ whole genome shotgun (WGS) entry which is preliminary data.</text>
</comment>
<dbReference type="Proteomes" id="UP000499080">
    <property type="component" value="Unassembled WGS sequence"/>
</dbReference>
<reference evidence="3 4" key="1">
    <citation type="journal article" date="2019" name="Sci. Rep.">
        <title>Orb-weaving spider Araneus ventricosus genome elucidates the spidroin gene catalogue.</title>
        <authorList>
            <person name="Kono N."/>
            <person name="Nakamura H."/>
            <person name="Ohtoshi R."/>
            <person name="Moran D.A.P."/>
            <person name="Shinohara A."/>
            <person name="Yoshida Y."/>
            <person name="Fujiwara M."/>
            <person name="Mori M."/>
            <person name="Tomita M."/>
            <person name="Arakawa K."/>
        </authorList>
    </citation>
    <scope>NUCLEOTIDE SEQUENCE [LARGE SCALE GENOMIC DNA]</scope>
</reference>
<dbReference type="OrthoDB" id="10255480at2759"/>
<dbReference type="InterPro" id="IPR029437">
    <property type="entry name" value="HPS3_N"/>
</dbReference>
<dbReference type="InterPro" id="IPR029438">
    <property type="entry name" value="HPS3_C"/>
</dbReference>
<accession>A0A4Y2J9D4</accession>
<keyword evidence="4" id="KW-1185">Reference proteome</keyword>
<organism evidence="3 4">
    <name type="scientific">Araneus ventricosus</name>
    <name type="common">Orbweaver spider</name>
    <name type="synonym">Epeira ventricosa</name>
    <dbReference type="NCBI Taxonomy" id="182803"/>
    <lineage>
        <taxon>Eukaryota</taxon>
        <taxon>Metazoa</taxon>
        <taxon>Ecdysozoa</taxon>
        <taxon>Arthropoda</taxon>
        <taxon>Chelicerata</taxon>
        <taxon>Arachnida</taxon>
        <taxon>Araneae</taxon>
        <taxon>Araneomorphae</taxon>
        <taxon>Entelegynae</taxon>
        <taxon>Araneoidea</taxon>
        <taxon>Araneidae</taxon>
        <taxon>Araneus</taxon>
    </lineage>
</organism>
<dbReference type="PANTHER" id="PTHR28633">
    <property type="entry name" value="HERMANSKY-PUDLAK SYNDROME 3 PROTEIN"/>
    <property type="match status" value="1"/>
</dbReference>
<evidence type="ECO:0000259" key="1">
    <source>
        <dbReference type="Pfam" id="PF14761"/>
    </source>
</evidence>
<protein>
    <submittedName>
        <fullName evidence="3">Hermansky-Pudlak syndrome 3</fullName>
    </submittedName>
</protein>
<sequence>MVRVVSCHHFVSQDVFLSENEPTAFCGAQDKLLVSTVQHAVNVHDLDARGNVLHSFPTVDIVKQITYCESGNYVATIENKMSWHRSLITYVRIYFKWWIDASNQPLKVRIAGCAPVYDNSHSSSKTLEMVELPLDKPALYISACNKTSALAVSLGNIISVFCYSTKVHSALKQTFNDFDHFLDISVPIIVQELDICENYFACISDKAVHVFKITCESDEGNGQEVTVDSNVDSVDSEQCDEHFVEWRFESCTSSGSSDKMWDEHLKSRLHPKSFPINLHFNAIDKENEMFTGKDACEFYGPLLTVRGCAVDVKINSKTFEMCPRMPSNIFAVTLLFRQFVFQENNSKLAGLQFVPFYKTETLQDGLADPLNAAAFKLENSSFLLPWLNLCPDSSSSLKAIGIFFSTLQEGFLYNLTNKTQFVSTYTYTSTLKGVALDTSLLHALTDTGLETYTVHLPHSVFQDLETMDEKKNIVPKSDDAVCLLGLRPFLGVDHLVKSDSHLILVSSVEDSVSNTEPGGGNRSTLYSLKEPAPIQVFADLLEVAESQKSASPNTYYHLVSEAHVILRTEIFFENHDKEIETLFRKSCLMLADYFLCNDSTQKLYSIPYYHLSQLPAENIIKRILEFRHQLKLTNIFQCLVFYMDSILFDEKPSTVLSLSQSTADSILSAYSEEAPEMLWKVILCSNFENYKLDKAILILKRRLTNKRQPLSPISNAADTTALVYLLLQKNNSEAAQSMIMSLTKADLLTIMASFDAKLWDGINLTNFGKFLKQTRPDAYIELLITYVDSKKFQIAEILQFLQSESPNTELHLVPLLKEFLEAVLSDKYMSKQVDSSVLNLLVKIYLKRLLSPKEKSASNMLSNSMGSFTLFFGSRATWLNEMPPFNGKGITRNCLLSPKMESKKSVDADPSMCCCWNCNEDLLRLQSLLSYLGPPEDIKGLVLDFLCSAKDQIPNWLSVEVMCSNEARAIKLMMGMAPKALLPYATETFKVDNEKWSMLFTFLHEHMKNIPEDHPNVEVYSQTFYAVLRHLAEHLNPVEFLALLPKGENPVFLPHVRRCVEKHQAEQLKVKIVSLGQEIKSMMLCQ</sequence>
<proteinExistence type="predicted"/>
<dbReference type="PANTHER" id="PTHR28633:SF1">
    <property type="entry name" value="BLOC-2 COMPLEX MEMBER HPS3"/>
    <property type="match status" value="1"/>
</dbReference>
<feature type="domain" description="BLOC-2 complex member HPS3 N-terminal" evidence="1">
    <location>
        <begin position="380"/>
        <end position="513"/>
    </location>
</feature>
<gene>
    <name evidence="3" type="primary">Hps3</name>
    <name evidence="3" type="ORF">AVEN_204524_1</name>
</gene>
<evidence type="ECO:0000313" key="3">
    <source>
        <dbReference type="EMBL" id="GBM86544.1"/>
    </source>
</evidence>
<dbReference type="EMBL" id="BGPR01003321">
    <property type="protein sequence ID" value="GBM86544.1"/>
    <property type="molecule type" value="Genomic_DNA"/>
</dbReference>
<name>A0A4Y2J9D4_ARAVE</name>
<feature type="domain" description="BLOC-2 complex member HPS3 N-terminal" evidence="1">
    <location>
        <begin position="4"/>
        <end position="237"/>
    </location>
</feature>
<evidence type="ECO:0000313" key="4">
    <source>
        <dbReference type="Proteomes" id="UP000499080"/>
    </source>
</evidence>